<evidence type="ECO:0000313" key="3">
    <source>
        <dbReference type="Proteomes" id="UP000001596"/>
    </source>
</evidence>
<dbReference type="Proteomes" id="UP000001596">
    <property type="component" value="Chromosome 2"/>
</dbReference>
<dbReference type="Pfam" id="PF16461">
    <property type="entry name" value="Phage_TTP_12"/>
    <property type="match status" value="1"/>
</dbReference>
<dbReference type="RefSeq" id="WP_012654419.1">
    <property type="nucleotide sequence ID" value="NC_011988.1"/>
</dbReference>
<dbReference type="eggNOG" id="COG1409">
    <property type="taxonomic scope" value="Bacteria"/>
</dbReference>
<accession>B9K2S9</accession>
<proteinExistence type="predicted"/>
<feature type="domain" description="Lambda phage tail tube protein N-terminal" evidence="1">
    <location>
        <begin position="22"/>
        <end position="137"/>
    </location>
</feature>
<name>B9K2S9_ALLAM</name>
<keyword evidence="3" id="KW-1185">Reference proteome</keyword>
<dbReference type="EMBL" id="CP000634">
    <property type="protein sequence ID" value="ACM39177.1"/>
    <property type="molecule type" value="Genomic_DNA"/>
</dbReference>
<dbReference type="AlphaFoldDB" id="B9K2S9"/>
<organism evidence="2 3">
    <name type="scientific">Allorhizobium ampelinum (strain ATCC BAA-846 / DSM 112012 / S4)</name>
    <name type="common">Agrobacterium vitis (strain S4)</name>
    <dbReference type="NCBI Taxonomy" id="311402"/>
    <lineage>
        <taxon>Bacteria</taxon>
        <taxon>Pseudomonadati</taxon>
        <taxon>Pseudomonadota</taxon>
        <taxon>Alphaproteobacteria</taxon>
        <taxon>Hyphomicrobiales</taxon>
        <taxon>Rhizobiaceae</taxon>
        <taxon>Rhizobium/Agrobacterium group</taxon>
        <taxon>Allorhizobium</taxon>
        <taxon>Allorhizobium ampelinum</taxon>
    </lineage>
</organism>
<reference evidence="2 3" key="1">
    <citation type="journal article" date="2009" name="J. Bacteriol.">
        <title>Genome sequences of three Agrobacterium biovars help elucidate the evolution of multichromosome genomes in bacteria.</title>
        <authorList>
            <person name="Slater S.C."/>
            <person name="Goldman B.S."/>
            <person name="Goodner B."/>
            <person name="Setubal J.C."/>
            <person name="Farrand S.K."/>
            <person name="Nester E.W."/>
            <person name="Burr T.J."/>
            <person name="Banta L."/>
            <person name="Dickerman A.W."/>
            <person name="Paulsen I."/>
            <person name="Otten L."/>
            <person name="Suen G."/>
            <person name="Welch R."/>
            <person name="Almeida N.F."/>
            <person name="Arnold F."/>
            <person name="Burton O.T."/>
            <person name="Du Z."/>
            <person name="Ewing A."/>
            <person name="Godsy E."/>
            <person name="Heisel S."/>
            <person name="Houmiel K.L."/>
            <person name="Jhaveri J."/>
            <person name="Lu J."/>
            <person name="Miller N.M."/>
            <person name="Norton S."/>
            <person name="Chen Q."/>
            <person name="Phoolcharoen W."/>
            <person name="Ohlin V."/>
            <person name="Ondrusek D."/>
            <person name="Pride N."/>
            <person name="Stricklin S.L."/>
            <person name="Sun J."/>
            <person name="Wheeler C."/>
            <person name="Wilson L."/>
            <person name="Zhu H."/>
            <person name="Wood D.W."/>
        </authorList>
    </citation>
    <scope>NUCLEOTIDE SEQUENCE [LARGE SCALE GENOMIC DNA]</scope>
    <source>
        <strain evidence="3">S4 / ATCC BAA-846</strain>
    </source>
</reference>
<dbReference type="Gene3D" id="2.60.40.2700">
    <property type="match status" value="1"/>
</dbReference>
<dbReference type="Gene3D" id="4.10.410.40">
    <property type="match status" value="1"/>
</dbReference>
<dbReference type="InterPro" id="IPR032494">
    <property type="entry name" value="Phage_TTP_N"/>
</dbReference>
<dbReference type="KEGG" id="avi:Avi_6193"/>
<evidence type="ECO:0000313" key="2">
    <source>
        <dbReference type="EMBL" id="ACM39177.1"/>
    </source>
</evidence>
<dbReference type="STRING" id="311402.Avi_6193"/>
<gene>
    <name evidence="2" type="ordered locus">Avi_6193</name>
</gene>
<sequence>MPASEAQIALGLVVEMADEATPATRTYLAEVTDITPPSETTDTVDVTHQQSANRYREFIDGLTDGGDFSFDMNYVAGSASDVYLRASRNKSKWVYITFPSGHQLIFKGKRTGYEISASLGDKQTVTVTFKVSGEPVLTGATAPRSIVAPAVVGTPTVGAPLTLDPGVWAGAMEQTYQWKVDGTAVSGATSSTYVPVTADIGSPVTCTVKGENDDFETSVTSAATADVA</sequence>
<protein>
    <submittedName>
        <fullName evidence="2">Outer capsid protein Hoc</fullName>
    </submittedName>
</protein>
<evidence type="ECO:0000259" key="1">
    <source>
        <dbReference type="Pfam" id="PF16461"/>
    </source>
</evidence>
<dbReference type="HOGENOM" id="CLU_1212726_0_0_5"/>